<evidence type="ECO:0000256" key="1">
    <source>
        <dbReference type="SAM" id="Phobius"/>
    </source>
</evidence>
<keyword evidence="1" id="KW-1133">Transmembrane helix</keyword>
<feature type="transmembrane region" description="Helical" evidence="1">
    <location>
        <begin position="132"/>
        <end position="150"/>
    </location>
</feature>
<feature type="transmembrane region" description="Helical" evidence="1">
    <location>
        <begin position="12"/>
        <end position="30"/>
    </location>
</feature>
<keyword evidence="1" id="KW-0812">Transmembrane</keyword>
<comment type="caution">
    <text evidence="2">The sequence shown here is derived from an EMBL/GenBank/DDBJ whole genome shotgun (WGS) entry which is preliminary data.</text>
</comment>
<dbReference type="EMBL" id="WSTA01000021">
    <property type="protein sequence ID" value="MWB98218.1"/>
    <property type="molecule type" value="Genomic_DNA"/>
</dbReference>
<dbReference type="AlphaFoldDB" id="A0A6I4NV13"/>
<protein>
    <submittedName>
        <fullName evidence="2">M50 family peptidase</fullName>
    </submittedName>
</protein>
<accession>A0A6I4NV13</accession>
<dbReference type="Pfam" id="PF13398">
    <property type="entry name" value="Peptidase_M50B"/>
    <property type="match status" value="1"/>
</dbReference>
<feature type="transmembrane region" description="Helical" evidence="1">
    <location>
        <begin position="156"/>
        <end position="182"/>
    </location>
</feature>
<dbReference type="PANTHER" id="PTHR33979">
    <property type="entry name" value="OS02G0221600 PROTEIN"/>
    <property type="match status" value="1"/>
</dbReference>
<feature type="transmembrane region" description="Helical" evidence="1">
    <location>
        <begin position="203"/>
        <end position="226"/>
    </location>
</feature>
<name>A0A6I4NV13_9MICO</name>
<feature type="transmembrane region" description="Helical" evidence="1">
    <location>
        <begin position="110"/>
        <end position="127"/>
    </location>
</feature>
<gene>
    <name evidence="2" type="ORF">GB864_06605</name>
</gene>
<evidence type="ECO:0000313" key="2">
    <source>
        <dbReference type="EMBL" id="MWB98218.1"/>
    </source>
</evidence>
<dbReference type="Proteomes" id="UP000438182">
    <property type="component" value="Unassembled WGS sequence"/>
</dbReference>
<keyword evidence="3" id="KW-1185">Reference proteome</keyword>
<sequence length="236" mass="24648">MWALVAPTTPVALSWTVIAVIVVAAAALSIPRATWRWFGLVTTLVHELGHASAALLTGRVVRGIRIRADQSGEMLSAGVRGHVLSGIAGYPAPAIVGTLLMWAVTQGWQAPALAIIAVALVLSLLVIRNAVGLGIVVGSLAASVALLLFATPEWQAWSLLAVGLALLVGAWRGLGAVLAVHARRRDLQSSDAWLLARRTGIPSFVWLFVFIVVIAGSTALAAWTLASDLGVNPLVE</sequence>
<proteinExistence type="predicted"/>
<dbReference type="InterPro" id="IPR049500">
    <property type="entry name" value="Peptidase_M50B-like"/>
</dbReference>
<keyword evidence="1" id="KW-0472">Membrane</keyword>
<feature type="transmembrane region" description="Helical" evidence="1">
    <location>
        <begin position="83"/>
        <end position="104"/>
    </location>
</feature>
<reference evidence="2 3" key="1">
    <citation type="submission" date="2019-12" db="EMBL/GenBank/DDBJ databases">
        <authorList>
            <person name="Kim Y.S."/>
        </authorList>
    </citation>
    <scope>NUCLEOTIDE SEQUENCE [LARGE SCALE GENOMIC DNA]</scope>
    <source>
        <strain evidence="2 3">MMS17-SY077</strain>
    </source>
</reference>
<organism evidence="2 3">
    <name type="scientific">Agromyces seonyuensis</name>
    <dbReference type="NCBI Taxonomy" id="2662446"/>
    <lineage>
        <taxon>Bacteria</taxon>
        <taxon>Bacillati</taxon>
        <taxon>Actinomycetota</taxon>
        <taxon>Actinomycetes</taxon>
        <taxon>Micrococcales</taxon>
        <taxon>Microbacteriaceae</taxon>
        <taxon>Agromyces</taxon>
    </lineage>
</organism>
<evidence type="ECO:0000313" key="3">
    <source>
        <dbReference type="Proteomes" id="UP000438182"/>
    </source>
</evidence>
<dbReference type="PANTHER" id="PTHR33979:SF2">
    <property type="entry name" value="PEPTIDASE M50B-LIKE-DOMAIN-CONTAINING PROTEIN"/>
    <property type="match status" value="1"/>
</dbReference>